<organism evidence="2 3">
    <name type="scientific">Leersia perrieri</name>
    <dbReference type="NCBI Taxonomy" id="77586"/>
    <lineage>
        <taxon>Eukaryota</taxon>
        <taxon>Viridiplantae</taxon>
        <taxon>Streptophyta</taxon>
        <taxon>Embryophyta</taxon>
        <taxon>Tracheophyta</taxon>
        <taxon>Spermatophyta</taxon>
        <taxon>Magnoliopsida</taxon>
        <taxon>Liliopsida</taxon>
        <taxon>Poales</taxon>
        <taxon>Poaceae</taxon>
        <taxon>BOP clade</taxon>
        <taxon>Oryzoideae</taxon>
        <taxon>Oryzeae</taxon>
        <taxon>Oryzinae</taxon>
        <taxon>Leersia</taxon>
    </lineage>
</organism>
<sequence>MPELSSPAPLTGPSKSSSSALLAGGGGCRASLAYRRILSVEEAIVPRVLYYSSLALPPLLFARARGPLTPPPLLAVEEGR</sequence>
<evidence type="ECO:0000313" key="2">
    <source>
        <dbReference type="EnsemblPlants" id="LPERR05G09680.1"/>
    </source>
</evidence>
<name>A0A0D9WF94_9ORYZ</name>
<feature type="region of interest" description="Disordered" evidence="1">
    <location>
        <begin position="1"/>
        <end position="25"/>
    </location>
</feature>
<feature type="compositionally biased region" description="Low complexity" evidence="1">
    <location>
        <begin position="8"/>
        <end position="22"/>
    </location>
</feature>
<dbReference type="Gramene" id="LPERR05G09680.1">
    <property type="protein sequence ID" value="LPERR05G09680.1"/>
    <property type="gene ID" value="LPERR05G09680"/>
</dbReference>
<dbReference type="EnsemblPlants" id="LPERR05G09680.1">
    <property type="protein sequence ID" value="LPERR05G09680.1"/>
    <property type="gene ID" value="LPERR05G09680"/>
</dbReference>
<reference evidence="2 3" key="1">
    <citation type="submission" date="2012-08" db="EMBL/GenBank/DDBJ databases">
        <title>Oryza genome evolution.</title>
        <authorList>
            <person name="Wing R.A."/>
        </authorList>
    </citation>
    <scope>NUCLEOTIDE SEQUENCE</scope>
</reference>
<evidence type="ECO:0000313" key="3">
    <source>
        <dbReference type="Proteomes" id="UP000032180"/>
    </source>
</evidence>
<reference evidence="3" key="2">
    <citation type="submission" date="2013-12" db="EMBL/GenBank/DDBJ databases">
        <authorList>
            <person name="Yu Y."/>
            <person name="Lee S."/>
            <person name="de Baynast K."/>
            <person name="Wissotski M."/>
            <person name="Liu L."/>
            <person name="Talag J."/>
            <person name="Goicoechea J."/>
            <person name="Angelova A."/>
            <person name="Jetty R."/>
            <person name="Kudrna D."/>
            <person name="Golser W."/>
            <person name="Rivera L."/>
            <person name="Zhang J."/>
            <person name="Wing R."/>
        </authorList>
    </citation>
    <scope>NUCLEOTIDE SEQUENCE</scope>
</reference>
<dbReference type="HOGENOM" id="CLU_2593235_0_0_1"/>
<reference evidence="2" key="3">
    <citation type="submission" date="2015-04" db="UniProtKB">
        <authorList>
            <consortium name="EnsemblPlants"/>
        </authorList>
    </citation>
    <scope>IDENTIFICATION</scope>
</reference>
<evidence type="ECO:0000256" key="1">
    <source>
        <dbReference type="SAM" id="MobiDB-lite"/>
    </source>
</evidence>
<proteinExistence type="predicted"/>
<accession>A0A0D9WF94</accession>
<protein>
    <submittedName>
        <fullName evidence="2">Uncharacterized protein</fullName>
    </submittedName>
</protein>
<dbReference type="AlphaFoldDB" id="A0A0D9WF94"/>
<dbReference type="Proteomes" id="UP000032180">
    <property type="component" value="Chromosome 5"/>
</dbReference>
<keyword evidence="3" id="KW-1185">Reference proteome</keyword>